<dbReference type="Proteomes" id="UP000177521">
    <property type="component" value="Unassembled WGS sequence"/>
</dbReference>
<gene>
    <name evidence="2" type="ORF">A2788_01745</name>
</gene>
<dbReference type="Pfam" id="PF11832">
    <property type="entry name" value="DUF3352"/>
    <property type="match status" value="1"/>
</dbReference>
<keyword evidence="1" id="KW-0472">Membrane</keyword>
<feature type="transmembrane region" description="Helical" evidence="1">
    <location>
        <begin position="7"/>
        <end position="29"/>
    </location>
</feature>
<sequence>MVKPRERIIGIGFIVISAIFFCIGALIFFDYLRNQSGISHFLPAQQTNAWLELSSWPPEVEPILQNIFPAPLSDLKSRLADYASDYFGLIILANEQKQNIPIYYFAVNKTWQLSRYLGLDEENRGQITLNDNPYYLFLKRGALFLSQDQTILQLIGPQYESLRNDISYQRLHNNLPRKSWGKLYYRVSGLFEHAFNLMGYPANGLLQQITTPILSKMGAVGARLDLKDNKIELTGIQSLPLEKIGTNKQKKEPFVAYLTNFVPQDKSLLFINGQDLVSYYTYTSENLDLNEPLSAQLISLWAKGISQRTGIDWQKDVLERLTKEYGFIIGLADPGWEALIPLDQEEEARELQNKILFALKSTIPALHPLKREVILPDSTKAEWLVADPAYELLDYEDEYNGVVIKGLRYSGRSQTNFVTAWYEGVLLVADNLKLIQASLDARQENKSIAQADHFQNLSKDFFVSNSPYIYGNLADLDLTALKLTPSLLDFLARFRHFIARQELLGFDVIIKATLSS</sequence>
<proteinExistence type="predicted"/>
<protein>
    <recommendedName>
        <fullName evidence="4">DUF3352 domain-containing protein</fullName>
    </recommendedName>
</protein>
<dbReference type="EMBL" id="MEWS01000013">
    <property type="protein sequence ID" value="OGC82640.1"/>
    <property type="molecule type" value="Genomic_DNA"/>
</dbReference>
<comment type="caution">
    <text evidence="2">The sequence shown here is derived from an EMBL/GenBank/DDBJ whole genome shotgun (WGS) entry which is preliminary data.</text>
</comment>
<evidence type="ECO:0000313" key="2">
    <source>
        <dbReference type="EMBL" id="OGC82640.1"/>
    </source>
</evidence>
<reference evidence="2 3" key="1">
    <citation type="journal article" date="2016" name="Nat. Commun.">
        <title>Thousands of microbial genomes shed light on interconnected biogeochemical processes in an aquifer system.</title>
        <authorList>
            <person name="Anantharaman K."/>
            <person name="Brown C.T."/>
            <person name="Hug L.A."/>
            <person name="Sharon I."/>
            <person name="Castelle C.J."/>
            <person name="Probst A.J."/>
            <person name="Thomas B.C."/>
            <person name="Singh A."/>
            <person name="Wilkins M.J."/>
            <person name="Karaoz U."/>
            <person name="Brodie E.L."/>
            <person name="Williams K.H."/>
            <person name="Hubbard S.S."/>
            <person name="Banfield J.F."/>
        </authorList>
    </citation>
    <scope>NUCLEOTIDE SEQUENCE [LARGE SCALE GENOMIC DNA]</scope>
</reference>
<dbReference type="AlphaFoldDB" id="A0A1F4XLY5"/>
<evidence type="ECO:0008006" key="4">
    <source>
        <dbReference type="Google" id="ProtNLM"/>
    </source>
</evidence>
<evidence type="ECO:0000256" key="1">
    <source>
        <dbReference type="SAM" id="Phobius"/>
    </source>
</evidence>
<keyword evidence="1" id="KW-1133">Transmembrane helix</keyword>
<evidence type="ECO:0000313" key="3">
    <source>
        <dbReference type="Proteomes" id="UP000177521"/>
    </source>
</evidence>
<dbReference type="InterPro" id="IPR021787">
    <property type="entry name" value="DUF3352"/>
</dbReference>
<keyword evidence="1" id="KW-0812">Transmembrane</keyword>
<name>A0A1F4XLY5_9BACT</name>
<accession>A0A1F4XLY5</accession>
<organism evidence="2 3">
    <name type="scientific">Candidatus Abawacabacteria bacterium RIFCSPHIGHO2_01_FULL_46_8</name>
    <dbReference type="NCBI Taxonomy" id="1817815"/>
    <lineage>
        <taxon>Bacteria</taxon>
        <taxon>Candidatus Abawacaibacteriota</taxon>
    </lineage>
</organism>